<dbReference type="GO" id="GO:0016226">
    <property type="term" value="P:iron-sulfur cluster assembly"/>
    <property type="evidence" value="ECO:0007669"/>
    <property type="project" value="InterPro"/>
</dbReference>
<dbReference type="Pfam" id="PF01491">
    <property type="entry name" value="Frataxin_Cyay"/>
    <property type="match status" value="1"/>
</dbReference>
<dbReference type="InterPro" id="IPR020895">
    <property type="entry name" value="Frataxin_CS"/>
</dbReference>
<evidence type="ECO:0000313" key="15">
    <source>
        <dbReference type="Proteomes" id="UP001233271"/>
    </source>
</evidence>
<dbReference type="GO" id="GO:0005739">
    <property type="term" value="C:mitochondrion"/>
    <property type="evidence" value="ECO:0007669"/>
    <property type="project" value="UniProtKB-SubCell"/>
</dbReference>
<keyword evidence="5" id="KW-0813">Transport</keyword>
<evidence type="ECO:0000256" key="3">
    <source>
        <dbReference type="ARBA" id="ARBA00013107"/>
    </source>
</evidence>
<reference evidence="14" key="1">
    <citation type="journal article" date="2023" name="BMC Genomics">
        <title>Chromosome-level genome assemblies of Cutaneotrichosporon spp. (Trichosporonales, Basidiomycota) reveal imbalanced evolution between nucleotide sequences and chromosome synteny.</title>
        <authorList>
            <person name="Kobayashi Y."/>
            <person name="Kayamori A."/>
            <person name="Aoki K."/>
            <person name="Shiwa Y."/>
            <person name="Matsutani M."/>
            <person name="Fujita N."/>
            <person name="Sugita T."/>
            <person name="Iwasaki W."/>
            <person name="Tanaka N."/>
            <person name="Takashima M."/>
        </authorList>
    </citation>
    <scope>NUCLEOTIDE SEQUENCE</scope>
    <source>
        <strain evidence="14">HIS019</strain>
    </source>
</reference>
<comment type="subcellular location">
    <subcellularLocation>
        <location evidence="1">Mitochondrion</location>
    </subcellularLocation>
</comment>
<dbReference type="NCBIfam" id="TIGR03422">
    <property type="entry name" value="mito_frataxin"/>
    <property type="match status" value="1"/>
</dbReference>
<proteinExistence type="inferred from homology"/>
<gene>
    <name evidence="14" type="primary">YFH1</name>
    <name evidence="14" type="ORF">CcaverHIS019_0202330</name>
</gene>
<keyword evidence="4" id="KW-0409">Iron storage</keyword>
<dbReference type="GO" id="GO:0006826">
    <property type="term" value="P:iron ion transport"/>
    <property type="evidence" value="ECO:0007669"/>
    <property type="project" value="UniProtKB-KW"/>
</dbReference>
<evidence type="ECO:0000256" key="1">
    <source>
        <dbReference type="ARBA" id="ARBA00004173"/>
    </source>
</evidence>
<dbReference type="GO" id="GO:0004322">
    <property type="term" value="F:ferroxidase activity"/>
    <property type="evidence" value="ECO:0007669"/>
    <property type="project" value="UniProtKB-EC"/>
</dbReference>
<dbReference type="GO" id="GO:0034986">
    <property type="term" value="F:iron chaperone activity"/>
    <property type="evidence" value="ECO:0007669"/>
    <property type="project" value="TreeGrafter"/>
</dbReference>
<evidence type="ECO:0000313" key="14">
    <source>
        <dbReference type="EMBL" id="BEI88871.1"/>
    </source>
</evidence>
<dbReference type="RefSeq" id="XP_060454137.1">
    <property type="nucleotide sequence ID" value="XM_060597221.1"/>
</dbReference>
<dbReference type="InterPro" id="IPR017789">
    <property type="entry name" value="Frataxin"/>
</dbReference>
<evidence type="ECO:0000256" key="4">
    <source>
        <dbReference type="ARBA" id="ARBA00022434"/>
    </source>
</evidence>
<dbReference type="GeneID" id="85492742"/>
<keyword evidence="9" id="KW-0408">Iron</keyword>
<evidence type="ECO:0000256" key="11">
    <source>
        <dbReference type="ARBA" id="ARBA00023128"/>
    </source>
</evidence>
<dbReference type="GO" id="GO:0008199">
    <property type="term" value="F:ferric iron binding"/>
    <property type="evidence" value="ECO:0007669"/>
    <property type="project" value="InterPro"/>
</dbReference>
<keyword evidence="15" id="KW-1185">Reference proteome</keyword>
<comment type="similarity">
    <text evidence="2">Belongs to the frataxin family.</text>
</comment>
<dbReference type="KEGG" id="ccac:CcaHIS019_0202330"/>
<dbReference type="PANTHER" id="PTHR16821:SF2">
    <property type="entry name" value="FRATAXIN, MITOCHONDRIAL"/>
    <property type="match status" value="1"/>
</dbReference>
<evidence type="ECO:0000256" key="12">
    <source>
        <dbReference type="ARBA" id="ARBA00047990"/>
    </source>
</evidence>
<dbReference type="PRINTS" id="PR00904">
    <property type="entry name" value="FRATAXIN"/>
</dbReference>
<dbReference type="Proteomes" id="UP001233271">
    <property type="component" value="Chromosome 2"/>
</dbReference>
<organism evidence="14 15">
    <name type="scientific">Cutaneotrichosporon cavernicola</name>
    <dbReference type="NCBI Taxonomy" id="279322"/>
    <lineage>
        <taxon>Eukaryota</taxon>
        <taxon>Fungi</taxon>
        <taxon>Dikarya</taxon>
        <taxon>Basidiomycota</taxon>
        <taxon>Agaricomycotina</taxon>
        <taxon>Tremellomycetes</taxon>
        <taxon>Trichosporonales</taxon>
        <taxon>Trichosporonaceae</taxon>
        <taxon>Cutaneotrichosporon</taxon>
    </lineage>
</organism>
<feature type="compositionally biased region" description="Low complexity" evidence="13">
    <location>
        <begin position="35"/>
        <end position="44"/>
    </location>
</feature>
<dbReference type="PROSITE" id="PS50810">
    <property type="entry name" value="FRATAXIN_2"/>
    <property type="match status" value="1"/>
</dbReference>
<dbReference type="Gene3D" id="3.30.920.10">
    <property type="entry name" value="Frataxin/CyaY"/>
    <property type="match status" value="1"/>
</dbReference>
<keyword evidence="6" id="KW-0410">Iron transport</keyword>
<dbReference type="InterPro" id="IPR036524">
    <property type="entry name" value="Frataxin/CyaY_sf"/>
</dbReference>
<comment type="catalytic activity">
    <reaction evidence="12">
        <text>4 Fe(2+) + O2 + 4 H(+) = 4 Fe(3+) + 2 H2O</text>
        <dbReference type="Rhea" id="RHEA:11148"/>
        <dbReference type="ChEBI" id="CHEBI:15377"/>
        <dbReference type="ChEBI" id="CHEBI:15378"/>
        <dbReference type="ChEBI" id="CHEBI:15379"/>
        <dbReference type="ChEBI" id="CHEBI:29033"/>
        <dbReference type="ChEBI" id="CHEBI:29034"/>
        <dbReference type="EC" id="1.16.3.1"/>
    </reaction>
</comment>
<dbReference type="EC" id="1.16.3.1" evidence="3"/>
<dbReference type="AlphaFoldDB" id="A0AA48I0I3"/>
<dbReference type="EMBL" id="AP028213">
    <property type="protein sequence ID" value="BEI88871.1"/>
    <property type="molecule type" value="Genomic_DNA"/>
</dbReference>
<evidence type="ECO:0000256" key="8">
    <source>
        <dbReference type="ARBA" id="ARBA00023002"/>
    </source>
</evidence>
<dbReference type="GO" id="GO:0008198">
    <property type="term" value="F:ferrous iron binding"/>
    <property type="evidence" value="ECO:0007669"/>
    <property type="project" value="TreeGrafter"/>
</dbReference>
<evidence type="ECO:0000256" key="5">
    <source>
        <dbReference type="ARBA" id="ARBA00022448"/>
    </source>
</evidence>
<dbReference type="NCBIfam" id="TIGR03421">
    <property type="entry name" value="FeS_CyaY"/>
    <property type="match status" value="1"/>
</dbReference>
<name>A0AA48I0I3_9TREE</name>
<dbReference type="SMART" id="SM01219">
    <property type="entry name" value="Frataxin_Cyay"/>
    <property type="match status" value="1"/>
</dbReference>
<accession>A0AA48I0I3</accession>
<evidence type="ECO:0000256" key="9">
    <source>
        <dbReference type="ARBA" id="ARBA00023004"/>
    </source>
</evidence>
<keyword evidence="7" id="KW-0809">Transit peptide</keyword>
<dbReference type="GO" id="GO:0006879">
    <property type="term" value="P:intracellular iron ion homeostasis"/>
    <property type="evidence" value="ECO:0007669"/>
    <property type="project" value="UniProtKB-KW"/>
</dbReference>
<keyword evidence="11" id="KW-0496">Mitochondrion</keyword>
<dbReference type="InterPro" id="IPR002908">
    <property type="entry name" value="Frataxin/CyaY"/>
</dbReference>
<evidence type="ECO:0000256" key="10">
    <source>
        <dbReference type="ARBA" id="ARBA00023065"/>
    </source>
</evidence>
<sequence>MFRPTLVRALRAARPLATRPSARAISTLPTLTTRFTAPPRTRAASSTPHGDPQIAEGIEVRSLTDNEYHDLADESMDTLHENLEALCEDFGPPDWEVEYSSGVMTLILPPHGTYVINKQPPNHQIWVSSPFSGPARFSLSPEGIWVHHRRKGVQLGALLDGELKDLVKGGWEGVGLK</sequence>
<protein>
    <recommendedName>
        <fullName evidence="3">ferroxidase</fullName>
        <ecNumber evidence="3">1.16.3.1</ecNumber>
    </recommendedName>
</protein>
<keyword evidence="10" id="KW-0406">Ion transport</keyword>
<dbReference type="GO" id="GO:0051537">
    <property type="term" value="F:2 iron, 2 sulfur cluster binding"/>
    <property type="evidence" value="ECO:0007669"/>
    <property type="project" value="TreeGrafter"/>
</dbReference>
<evidence type="ECO:0000256" key="7">
    <source>
        <dbReference type="ARBA" id="ARBA00022946"/>
    </source>
</evidence>
<evidence type="ECO:0000256" key="13">
    <source>
        <dbReference type="SAM" id="MobiDB-lite"/>
    </source>
</evidence>
<dbReference type="SUPFAM" id="SSF55387">
    <property type="entry name" value="Frataxin/Nqo15-like"/>
    <property type="match status" value="1"/>
</dbReference>
<feature type="region of interest" description="Disordered" evidence="13">
    <location>
        <begin position="35"/>
        <end position="54"/>
    </location>
</feature>
<dbReference type="PANTHER" id="PTHR16821">
    <property type="entry name" value="FRATAXIN"/>
    <property type="match status" value="1"/>
</dbReference>
<dbReference type="PROSITE" id="PS01344">
    <property type="entry name" value="FRATAXIN_1"/>
    <property type="match status" value="1"/>
</dbReference>
<keyword evidence="8" id="KW-0560">Oxidoreductase</keyword>
<evidence type="ECO:0000256" key="2">
    <source>
        <dbReference type="ARBA" id="ARBA00008183"/>
    </source>
</evidence>
<evidence type="ECO:0000256" key="6">
    <source>
        <dbReference type="ARBA" id="ARBA00022496"/>
    </source>
</evidence>